<evidence type="ECO:0000313" key="2">
    <source>
        <dbReference type="Proteomes" id="UP001597068"/>
    </source>
</evidence>
<comment type="caution">
    <text evidence="1">The sequence shown here is derived from an EMBL/GenBank/DDBJ whole genome shotgun (WGS) entry which is preliminary data.</text>
</comment>
<evidence type="ECO:0000313" key="1">
    <source>
        <dbReference type="EMBL" id="MFD0925878.1"/>
    </source>
</evidence>
<protein>
    <submittedName>
        <fullName evidence="1">Uncharacterized protein</fullName>
    </submittedName>
</protein>
<dbReference type="Proteomes" id="UP001597068">
    <property type="component" value="Unassembled WGS sequence"/>
</dbReference>
<reference evidence="2" key="1">
    <citation type="journal article" date="2019" name="Int. J. Syst. Evol. Microbiol.">
        <title>The Global Catalogue of Microorganisms (GCM) 10K type strain sequencing project: providing services to taxonomists for standard genome sequencing and annotation.</title>
        <authorList>
            <consortium name="The Broad Institute Genomics Platform"/>
            <consortium name="The Broad Institute Genome Sequencing Center for Infectious Disease"/>
            <person name="Wu L."/>
            <person name="Ma J."/>
        </authorList>
    </citation>
    <scope>NUCLEOTIDE SEQUENCE [LARGE SCALE GENOMIC DNA]</scope>
    <source>
        <strain evidence="2">CCUG 50873</strain>
    </source>
</reference>
<gene>
    <name evidence="1" type="ORF">ACFQ04_09030</name>
</gene>
<dbReference type="RefSeq" id="WP_253646206.1">
    <property type="nucleotide sequence ID" value="NZ_BAAAMO010000002.1"/>
</dbReference>
<organism evidence="1 2">
    <name type="scientific">Williamsia deligens</name>
    <dbReference type="NCBI Taxonomy" id="321325"/>
    <lineage>
        <taxon>Bacteria</taxon>
        <taxon>Bacillati</taxon>
        <taxon>Actinomycetota</taxon>
        <taxon>Actinomycetes</taxon>
        <taxon>Mycobacteriales</taxon>
        <taxon>Nocardiaceae</taxon>
        <taxon>Williamsia</taxon>
    </lineage>
</organism>
<sequence>MSTTTAVQRPSELPRGGRTVFGDGHRLVALYGTGDGGGLGALGVGTPEAAATRLEQQAAAYARPGRPVRPVMEMIVTVADPTPGPDGCYAHAVADGDVDRYLAAARAHRQLVVLDVQPGRCPFLPQVMRWSRYLAQPDVGLALDAEWRMPPGAVPGTQIGTVTAGEVNAVTDWLAGVVRRGALPQKPLVLHQFTPDMITDRAALAAPVELALVNHTDGFGTTPTKVRKYAELADPRMHSGFKVFYRQDIGMMGPAQVLALAPPPDYISYQ</sequence>
<proteinExistence type="predicted"/>
<dbReference type="EMBL" id="JBHTIL010000001">
    <property type="protein sequence ID" value="MFD0925878.1"/>
    <property type="molecule type" value="Genomic_DNA"/>
</dbReference>
<name>A0ABW3G6X0_9NOCA</name>
<keyword evidence="2" id="KW-1185">Reference proteome</keyword>
<accession>A0ABW3G6X0</accession>